<name>A0A8H5CW76_9AGAR</name>
<protein>
    <submittedName>
        <fullName evidence="2">Uncharacterized protein</fullName>
    </submittedName>
</protein>
<feature type="compositionally biased region" description="Low complexity" evidence="1">
    <location>
        <begin position="51"/>
        <end position="64"/>
    </location>
</feature>
<accession>A0A8H5CW76</accession>
<reference evidence="2 3" key="1">
    <citation type="journal article" date="2020" name="ISME J.">
        <title>Uncovering the hidden diversity of litter-decomposition mechanisms in mushroom-forming fungi.</title>
        <authorList>
            <person name="Floudas D."/>
            <person name="Bentzer J."/>
            <person name="Ahren D."/>
            <person name="Johansson T."/>
            <person name="Persson P."/>
            <person name="Tunlid A."/>
        </authorList>
    </citation>
    <scope>NUCLEOTIDE SEQUENCE [LARGE SCALE GENOMIC DNA]</scope>
    <source>
        <strain evidence="2 3">CBS 146.42</strain>
    </source>
</reference>
<feature type="compositionally biased region" description="Basic and acidic residues" evidence="1">
    <location>
        <begin position="142"/>
        <end position="151"/>
    </location>
</feature>
<comment type="caution">
    <text evidence="2">The sequence shown here is derived from an EMBL/GenBank/DDBJ whole genome shotgun (WGS) entry which is preliminary data.</text>
</comment>
<gene>
    <name evidence="2" type="ORF">D9756_009601</name>
</gene>
<dbReference type="AlphaFoldDB" id="A0A8H5CW76"/>
<evidence type="ECO:0000256" key="1">
    <source>
        <dbReference type="SAM" id="MobiDB-lite"/>
    </source>
</evidence>
<dbReference type="Proteomes" id="UP000559027">
    <property type="component" value="Unassembled WGS sequence"/>
</dbReference>
<evidence type="ECO:0000313" key="3">
    <source>
        <dbReference type="Proteomes" id="UP000559027"/>
    </source>
</evidence>
<feature type="region of interest" description="Disordered" evidence="1">
    <location>
        <begin position="47"/>
        <end position="74"/>
    </location>
</feature>
<sequence>MFTDDTGNPPSTYRFHSSWFFNTDEFLVNIIHWALQLAAPALTDTNTQASTNYTDNTTGTGANANRDRSPHGDVVTIGFDMYNSANNVPRGTASNTVGTSTAERQVKETARVRTLTLVPELDTHAGHPQPYLPFRSNTNRSQTREGDRRYLDLGSGDNTSIANVPLPFANRSLALGPNSPNAQLRCPDLRPIQNSDRDTALLAHLHSRIVSVQLSQCPEECEYVQLFGTLPGTSQDAPTIFHLILKTYKTSIGFFFKAVTLRVQNEVVLQDEEEKET</sequence>
<feature type="region of interest" description="Disordered" evidence="1">
    <location>
        <begin position="122"/>
        <end position="154"/>
    </location>
</feature>
<dbReference type="OrthoDB" id="760868at2759"/>
<proteinExistence type="predicted"/>
<keyword evidence="3" id="KW-1185">Reference proteome</keyword>
<dbReference type="EMBL" id="JAACJO010000019">
    <property type="protein sequence ID" value="KAF5348489.1"/>
    <property type="molecule type" value="Genomic_DNA"/>
</dbReference>
<evidence type="ECO:0000313" key="2">
    <source>
        <dbReference type="EMBL" id="KAF5348489.1"/>
    </source>
</evidence>
<organism evidence="2 3">
    <name type="scientific">Leucocoprinus leucothites</name>
    <dbReference type="NCBI Taxonomy" id="201217"/>
    <lineage>
        <taxon>Eukaryota</taxon>
        <taxon>Fungi</taxon>
        <taxon>Dikarya</taxon>
        <taxon>Basidiomycota</taxon>
        <taxon>Agaricomycotina</taxon>
        <taxon>Agaricomycetes</taxon>
        <taxon>Agaricomycetidae</taxon>
        <taxon>Agaricales</taxon>
        <taxon>Agaricineae</taxon>
        <taxon>Agaricaceae</taxon>
        <taxon>Leucocoprinus</taxon>
    </lineage>
</organism>